<evidence type="ECO:0000256" key="1">
    <source>
        <dbReference type="SAM" id="MobiDB-lite"/>
    </source>
</evidence>
<dbReference type="AlphaFoldDB" id="A0A6N6MWQ3"/>
<comment type="caution">
    <text evidence="2">The sequence shown here is derived from an EMBL/GenBank/DDBJ whole genome shotgun (WGS) entry which is preliminary data.</text>
</comment>
<protein>
    <submittedName>
        <fullName evidence="2">Uncharacterized protein</fullName>
    </submittedName>
</protein>
<evidence type="ECO:0000313" key="3">
    <source>
        <dbReference type="Proteomes" id="UP000441523"/>
    </source>
</evidence>
<dbReference type="RefSeq" id="WP_150962717.1">
    <property type="nucleotide sequence ID" value="NZ_VZZJ01000005.1"/>
</dbReference>
<reference evidence="2 3" key="1">
    <citation type="submission" date="2019-09" db="EMBL/GenBank/DDBJ databases">
        <title>YIM 132548 draft genome.</title>
        <authorList>
            <person name="Jiang L."/>
        </authorList>
    </citation>
    <scope>NUCLEOTIDE SEQUENCE [LARGE SCALE GENOMIC DNA]</scope>
    <source>
        <strain evidence="2 3">YIM 132548</strain>
    </source>
</reference>
<evidence type="ECO:0000313" key="2">
    <source>
        <dbReference type="EMBL" id="KAB1074320.1"/>
    </source>
</evidence>
<dbReference type="EMBL" id="VZZJ01000005">
    <property type="protein sequence ID" value="KAB1074320.1"/>
    <property type="molecule type" value="Genomic_DNA"/>
</dbReference>
<keyword evidence="3" id="KW-1185">Reference proteome</keyword>
<dbReference type="Proteomes" id="UP000441523">
    <property type="component" value="Unassembled WGS sequence"/>
</dbReference>
<accession>A0A6N6MWQ3</accession>
<name>A0A6N6MWQ3_9HYPH</name>
<sequence>MLTIWAGKSRPRRVQADRRGPARDHRDAVRAVLDDLLRWQVEGRARWRSCRPPSSPWRPGAWSAA</sequence>
<proteinExistence type="predicted"/>
<gene>
    <name evidence="2" type="ORF">F6X51_08050</name>
</gene>
<feature type="compositionally biased region" description="Basic and acidic residues" evidence="1">
    <location>
        <begin position="14"/>
        <end position="25"/>
    </location>
</feature>
<feature type="region of interest" description="Disordered" evidence="1">
    <location>
        <begin position="1"/>
        <end position="25"/>
    </location>
</feature>
<organism evidence="2 3">
    <name type="scientific">Methylobacterium planeticum</name>
    <dbReference type="NCBI Taxonomy" id="2615211"/>
    <lineage>
        <taxon>Bacteria</taxon>
        <taxon>Pseudomonadati</taxon>
        <taxon>Pseudomonadota</taxon>
        <taxon>Alphaproteobacteria</taxon>
        <taxon>Hyphomicrobiales</taxon>
        <taxon>Methylobacteriaceae</taxon>
        <taxon>Methylobacterium</taxon>
    </lineage>
</organism>